<dbReference type="EMBL" id="KZ293647">
    <property type="protein sequence ID" value="PBK99878.1"/>
    <property type="molecule type" value="Genomic_DNA"/>
</dbReference>
<feature type="region of interest" description="Disordered" evidence="1">
    <location>
        <begin position="296"/>
        <end position="376"/>
    </location>
</feature>
<sequence>MDAVEAVVRAWEGRKQESTQKLFVNDKDKAKERNLSSKKQVGSGPVASIPEVNLYPPSPSPSRSIPVHFNAKGEFIFPHPTIPTPAQMIAPHSIRMCMRFGCGSILTPRDSADEDVFCARCRPLAAVGQFPKTAKRRRAFDVDVPITSMKRREVTGKSKDSPIVIPDDVTSTPMTDDLSYPAEPEVTVHKDSEQAPIAMPTAPIVVSIPEVPTIPRLPPPPLPKKKKKKTAPAPLRPCATPSCQGLIHASSSAHRCPPCVMKDWKNRISGKGKERERKERVGIIVIPAKRKREAYQALEPATPSTSVPSTPAPSLEKESISGWDSDLTDLSSSDEEALFEGVNRRRMAESGHSGDTTSEDDEPLSQTTRQVRPPVQPVRLVIRIPPRSPEKVAAASSPVASSSSTPDPQKICAINACGALLDQEYAWKCCKACRKHHREYQRKRLGITKGTYNVDKDKISPSQAKPDMPSLPPGYRICTIRNCDTVIPPVEAYKWKMCKECRHRTKMQRRRRQEGAVAVPADKPLRKEPRKPVYPEYASLLQLLNDYQQRIRGFFEAQAEWIIMKHRQENERGSGSRKDNGVDKHSSMDQQDIWSSRQENTMAKEGELFAFDGEYSVVAMDYAICDRQAAVIDFVGRLRGEIERVGGVAFDPKTRLVNLAYGGILTRYRCVHRIHVTLHDRAEKNDDIRVVKDMHGELEIAILPEYSHPLFPGQRTVARMRLMG</sequence>
<protein>
    <submittedName>
        <fullName evidence="2">Uncharacterized protein</fullName>
    </submittedName>
</protein>
<feature type="compositionally biased region" description="Low complexity" evidence="1">
    <location>
        <begin position="300"/>
        <end position="314"/>
    </location>
</feature>
<keyword evidence="3" id="KW-1185">Reference proteome</keyword>
<evidence type="ECO:0000256" key="1">
    <source>
        <dbReference type="SAM" id="MobiDB-lite"/>
    </source>
</evidence>
<dbReference type="InParanoid" id="A0A2H3E9N6"/>
<accession>A0A2H3E9N6</accession>
<dbReference type="Proteomes" id="UP000217790">
    <property type="component" value="Unassembled WGS sequence"/>
</dbReference>
<dbReference type="OrthoDB" id="3266602at2759"/>
<proteinExistence type="predicted"/>
<evidence type="ECO:0000313" key="2">
    <source>
        <dbReference type="EMBL" id="PBK99878.1"/>
    </source>
</evidence>
<organism evidence="2 3">
    <name type="scientific">Armillaria gallica</name>
    <name type="common">Bulbous honey fungus</name>
    <name type="synonym">Armillaria bulbosa</name>
    <dbReference type="NCBI Taxonomy" id="47427"/>
    <lineage>
        <taxon>Eukaryota</taxon>
        <taxon>Fungi</taxon>
        <taxon>Dikarya</taxon>
        <taxon>Basidiomycota</taxon>
        <taxon>Agaricomycotina</taxon>
        <taxon>Agaricomycetes</taxon>
        <taxon>Agaricomycetidae</taxon>
        <taxon>Agaricales</taxon>
        <taxon>Marasmiineae</taxon>
        <taxon>Physalacriaceae</taxon>
        <taxon>Armillaria</taxon>
    </lineage>
</organism>
<evidence type="ECO:0000313" key="3">
    <source>
        <dbReference type="Proteomes" id="UP000217790"/>
    </source>
</evidence>
<feature type="region of interest" description="Disordered" evidence="1">
    <location>
        <begin position="569"/>
        <end position="591"/>
    </location>
</feature>
<gene>
    <name evidence="2" type="ORF">ARMGADRAFT_1025990</name>
</gene>
<feature type="compositionally biased region" description="Basic and acidic residues" evidence="1">
    <location>
        <begin position="569"/>
        <end position="587"/>
    </location>
</feature>
<reference evidence="3" key="1">
    <citation type="journal article" date="2017" name="Nat. Ecol. Evol.">
        <title>Genome expansion and lineage-specific genetic innovations in the forest pathogenic fungi Armillaria.</title>
        <authorList>
            <person name="Sipos G."/>
            <person name="Prasanna A.N."/>
            <person name="Walter M.C."/>
            <person name="O'Connor E."/>
            <person name="Balint B."/>
            <person name="Krizsan K."/>
            <person name="Kiss B."/>
            <person name="Hess J."/>
            <person name="Varga T."/>
            <person name="Slot J."/>
            <person name="Riley R."/>
            <person name="Boka B."/>
            <person name="Rigling D."/>
            <person name="Barry K."/>
            <person name="Lee J."/>
            <person name="Mihaltcheva S."/>
            <person name="LaButti K."/>
            <person name="Lipzen A."/>
            <person name="Waldron R."/>
            <person name="Moloney N.M."/>
            <person name="Sperisen C."/>
            <person name="Kredics L."/>
            <person name="Vagvoelgyi C."/>
            <person name="Patrignani A."/>
            <person name="Fitzpatrick D."/>
            <person name="Nagy I."/>
            <person name="Doyle S."/>
            <person name="Anderson J.B."/>
            <person name="Grigoriev I.V."/>
            <person name="Gueldener U."/>
            <person name="Muensterkoetter M."/>
            <person name="Nagy L.G."/>
        </authorList>
    </citation>
    <scope>NUCLEOTIDE SEQUENCE [LARGE SCALE GENOMIC DNA]</scope>
    <source>
        <strain evidence="3">Ar21-2</strain>
    </source>
</reference>
<dbReference type="AlphaFoldDB" id="A0A2H3E9N6"/>
<name>A0A2H3E9N6_ARMGA</name>
<feature type="compositionally biased region" description="Basic and acidic residues" evidence="1">
    <location>
        <begin position="22"/>
        <end position="35"/>
    </location>
</feature>
<dbReference type="OMA" id="RICTIRN"/>
<feature type="region of interest" description="Disordered" evidence="1">
    <location>
        <begin position="152"/>
        <end position="179"/>
    </location>
</feature>
<feature type="region of interest" description="Disordered" evidence="1">
    <location>
        <begin position="22"/>
        <end position="57"/>
    </location>
</feature>